<gene>
    <name evidence="1" type="ORF">BCF44_11188</name>
</gene>
<sequence length="47" mass="5830">MWQAKDSNYQFVLDKQEALRQAAQETRLVRKGQRRRWWKRSNPPQSR</sequence>
<organism evidence="1 2">
    <name type="scientific">Kutzneria buriramensis</name>
    <dbReference type="NCBI Taxonomy" id="1045776"/>
    <lineage>
        <taxon>Bacteria</taxon>
        <taxon>Bacillati</taxon>
        <taxon>Actinomycetota</taxon>
        <taxon>Actinomycetes</taxon>
        <taxon>Pseudonocardiales</taxon>
        <taxon>Pseudonocardiaceae</taxon>
        <taxon>Kutzneria</taxon>
    </lineage>
</organism>
<dbReference type="EMBL" id="QUNO01000011">
    <property type="protein sequence ID" value="REH41786.1"/>
    <property type="molecule type" value="Genomic_DNA"/>
</dbReference>
<keyword evidence="2" id="KW-1185">Reference proteome</keyword>
<dbReference type="AlphaFoldDB" id="A0A3E0HBH5"/>
<comment type="caution">
    <text evidence="1">The sequence shown here is derived from an EMBL/GenBank/DDBJ whole genome shotgun (WGS) entry which is preliminary data.</text>
</comment>
<protein>
    <submittedName>
        <fullName evidence="1">Uncharacterized protein</fullName>
    </submittedName>
</protein>
<dbReference type="Proteomes" id="UP000256269">
    <property type="component" value="Unassembled WGS sequence"/>
</dbReference>
<evidence type="ECO:0000313" key="2">
    <source>
        <dbReference type="Proteomes" id="UP000256269"/>
    </source>
</evidence>
<reference evidence="1 2" key="1">
    <citation type="submission" date="2018-08" db="EMBL/GenBank/DDBJ databases">
        <title>Genomic Encyclopedia of Archaeal and Bacterial Type Strains, Phase II (KMG-II): from individual species to whole genera.</title>
        <authorList>
            <person name="Goeker M."/>
        </authorList>
    </citation>
    <scope>NUCLEOTIDE SEQUENCE [LARGE SCALE GENOMIC DNA]</scope>
    <source>
        <strain evidence="1 2">DSM 45791</strain>
    </source>
</reference>
<evidence type="ECO:0000313" key="1">
    <source>
        <dbReference type="EMBL" id="REH41786.1"/>
    </source>
</evidence>
<accession>A0A3E0HBH5</accession>
<dbReference type="RefSeq" id="WP_170217833.1">
    <property type="nucleotide sequence ID" value="NZ_CP144375.1"/>
</dbReference>
<name>A0A3E0HBH5_9PSEU</name>
<proteinExistence type="predicted"/>